<accession>A0A5K0UA96</accession>
<dbReference type="Proteomes" id="UP000594342">
    <property type="component" value="Unassembled WGS sequence"/>
</dbReference>
<name>A0A5K0UA96_9VIRU</name>
<evidence type="ECO:0000313" key="1">
    <source>
        <dbReference type="EMBL" id="VBB18363.1"/>
    </source>
</evidence>
<protein>
    <submittedName>
        <fullName evidence="1">Uncharacterized protein</fullName>
    </submittedName>
</protein>
<reference evidence="1 2" key="1">
    <citation type="submission" date="2018-10" db="EMBL/GenBank/DDBJ databases">
        <authorList>
            <consortium name="IHU Genomes"/>
        </authorList>
    </citation>
    <scope>NUCLEOTIDE SEQUENCE [LARGE SCALE GENOMIC DNA]</scope>
    <source>
        <strain evidence="1 2">A1</strain>
    </source>
</reference>
<sequence length="240" mass="26633">MGASYSIKVNKPIHLQTDVTSQVSQRVTNTDVRVLSKGLITSVVADRSNTDSSKVVLDRLTTEKNYDLIIFFIPSKKELFDYDDIAIDLSSRGKIVAVCRLSPNVVASNVYLSDDVKRSFIGTIVSDVKRRVLIDNMIKMNVSNLIMIPHSDACTLFYDMLWNVISSNASDTVKVLFMDPPSSLLQDQEFISKVSVLVTSNTGQDSFKATYSNKLDDVTKNTTKALKIGTTILEELGFSE</sequence>
<gene>
    <name evidence="1" type="ORF">YASMINEVIRUS_826</name>
</gene>
<dbReference type="EMBL" id="UPSH01000001">
    <property type="protein sequence ID" value="VBB18363.1"/>
    <property type="molecule type" value="Genomic_DNA"/>
</dbReference>
<keyword evidence="2" id="KW-1185">Reference proteome</keyword>
<evidence type="ECO:0000313" key="2">
    <source>
        <dbReference type="Proteomes" id="UP000594342"/>
    </source>
</evidence>
<comment type="caution">
    <text evidence="1">The sequence shown here is derived from an EMBL/GenBank/DDBJ whole genome shotgun (WGS) entry which is preliminary data.</text>
</comment>
<proteinExistence type="predicted"/>
<organism evidence="1 2">
    <name type="scientific">Yasminevirus sp. GU-2018</name>
    <dbReference type="NCBI Taxonomy" id="2420051"/>
    <lineage>
        <taxon>Viruses</taxon>
        <taxon>Varidnaviria</taxon>
        <taxon>Bamfordvirae</taxon>
        <taxon>Nucleocytoviricota</taxon>
        <taxon>Megaviricetes</taxon>
        <taxon>Imitervirales</taxon>
        <taxon>Mimiviridae</taxon>
        <taxon>Klosneuvirinae</taxon>
        <taxon>Yasminevirus</taxon>
        <taxon>Yasminevirus saudimassiliense</taxon>
    </lineage>
</organism>